<reference evidence="7 8" key="1">
    <citation type="submission" date="2015-01" db="EMBL/GenBank/DDBJ databases">
        <title>The Genome Sequence of Fonsecaea multimorphosa CBS 102226.</title>
        <authorList>
            <consortium name="The Broad Institute Genomics Platform"/>
            <person name="Cuomo C."/>
            <person name="de Hoog S."/>
            <person name="Gorbushina A."/>
            <person name="Stielow B."/>
            <person name="Teixiera M."/>
            <person name="Abouelleil A."/>
            <person name="Chapman S.B."/>
            <person name="Priest M."/>
            <person name="Young S.K."/>
            <person name="Wortman J."/>
            <person name="Nusbaum C."/>
            <person name="Birren B."/>
        </authorList>
    </citation>
    <scope>NUCLEOTIDE SEQUENCE [LARGE SCALE GENOMIC DNA]</scope>
    <source>
        <strain evidence="7 8">CBS 102226</strain>
    </source>
</reference>
<dbReference type="GeneID" id="27716397"/>
<evidence type="ECO:0000256" key="1">
    <source>
        <dbReference type="ARBA" id="ARBA00007801"/>
    </source>
</evidence>
<dbReference type="Gene3D" id="3.40.30.20">
    <property type="match status" value="1"/>
</dbReference>
<dbReference type="EMBL" id="KN848092">
    <property type="protein sequence ID" value="KIX93745.1"/>
    <property type="molecule type" value="Genomic_DNA"/>
</dbReference>
<dbReference type="GO" id="GO:0016709">
    <property type="term" value="F:oxidoreductase activity, acting on paired donors, with incorporation or reduction of molecular oxygen, NAD(P)H as one donor, and incorporation of one atom of oxygen"/>
    <property type="evidence" value="ECO:0007669"/>
    <property type="project" value="UniProtKB-ARBA"/>
</dbReference>
<evidence type="ECO:0000256" key="4">
    <source>
        <dbReference type="ARBA" id="ARBA00023002"/>
    </source>
</evidence>
<keyword evidence="2" id="KW-0285">Flavoprotein</keyword>
<dbReference type="Pfam" id="PF07976">
    <property type="entry name" value="Phe_hydrox_dim"/>
    <property type="match status" value="1"/>
</dbReference>
<evidence type="ECO:0000313" key="8">
    <source>
        <dbReference type="Proteomes" id="UP000053411"/>
    </source>
</evidence>
<evidence type="ECO:0008006" key="9">
    <source>
        <dbReference type="Google" id="ProtNLM"/>
    </source>
</evidence>
<dbReference type="InterPro" id="IPR038220">
    <property type="entry name" value="PHOX_C_sf"/>
</dbReference>
<dbReference type="VEuPathDB" id="FungiDB:Z520_10651"/>
<dbReference type="RefSeq" id="XP_016627868.1">
    <property type="nucleotide sequence ID" value="XM_016781143.1"/>
</dbReference>
<protein>
    <recommendedName>
        <fullName evidence="9">FAD-binding domain-containing protein</fullName>
    </recommendedName>
</protein>
<keyword evidence="4" id="KW-0560">Oxidoreductase</keyword>
<evidence type="ECO:0000259" key="5">
    <source>
        <dbReference type="Pfam" id="PF01494"/>
    </source>
</evidence>
<dbReference type="PRINTS" id="PR00420">
    <property type="entry name" value="RNGMNOXGNASE"/>
</dbReference>
<name>A0A0D2GVU1_9EURO</name>
<dbReference type="SUPFAM" id="SSF52833">
    <property type="entry name" value="Thioredoxin-like"/>
    <property type="match status" value="1"/>
</dbReference>
<dbReference type="SUPFAM" id="SSF51905">
    <property type="entry name" value="FAD/NAD(P)-binding domain"/>
    <property type="match status" value="1"/>
</dbReference>
<gene>
    <name evidence="7" type="ORF">Z520_10651</name>
</gene>
<evidence type="ECO:0000313" key="7">
    <source>
        <dbReference type="EMBL" id="KIX93745.1"/>
    </source>
</evidence>
<dbReference type="InterPro" id="IPR002938">
    <property type="entry name" value="FAD-bd"/>
</dbReference>
<dbReference type="OrthoDB" id="1716816at2759"/>
<evidence type="ECO:0000259" key="6">
    <source>
        <dbReference type="Pfam" id="PF07976"/>
    </source>
</evidence>
<dbReference type="Gene3D" id="3.30.9.10">
    <property type="entry name" value="D-Amino Acid Oxidase, subunit A, domain 2"/>
    <property type="match status" value="1"/>
</dbReference>
<dbReference type="STRING" id="1442371.A0A0D2GVU1"/>
<dbReference type="PANTHER" id="PTHR43004">
    <property type="entry name" value="TRK SYSTEM POTASSIUM UPTAKE PROTEIN"/>
    <property type="match status" value="1"/>
</dbReference>
<feature type="domain" description="Phenol hydroxylase-like C-terminal dimerisation" evidence="6">
    <location>
        <begin position="415"/>
        <end position="573"/>
    </location>
</feature>
<dbReference type="AlphaFoldDB" id="A0A0D2GVU1"/>
<dbReference type="InterPro" id="IPR012941">
    <property type="entry name" value="Phe_hydrox_C_dim_dom"/>
</dbReference>
<proteinExistence type="inferred from homology"/>
<dbReference type="PANTHER" id="PTHR43004:SF5">
    <property type="entry name" value="FAD-BINDING DOMAIN-CONTAINING PROTEIN"/>
    <property type="match status" value="1"/>
</dbReference>
<evidence type="ECO:0000256" key="2">
    <source>
        <dbReference type="ARBA" id="ARBA00022630"/>
    </source>
</evidence>
<dbReference type="InterPro" id="IPR036188">
    <property type="entry name" value="FAD/NAD-bd_sf"/>
</dbReference>
<dbReference type="InterPro" id="IPR036249">
    <property type="entry name" value="Thioredoxin-like_sf"/>
</dbReference>
<feature type="domain" description="FAD-binding" evidence="5">
    <location>
        <begin position="8"/>
        <end position="365"/>
    </location>
</feature>
<dbReference type="Pfam" id="PF01494">
    <property type="entry name" value="FAD_binding_3"/>
    <property type="match status" value="1"/>
</dbReference>
<sequence length="574" mass="63007">MADLKDHYDVVICGGGPVGLLTAYGLQRMGIETCVVERLEKQKLPMYGRAATLLPRTLEMLDQYDLLTHLRQEGFVTRSGVNYDKDGRRDNTRGLRSVFDAMQGQTFLNYVLNIRLKYTEDIVKAEYEKIGGLVAGGWEVMGLTTQIDQRGEGRPVKVEVKNVNTLETRALVGDYLVGADGARSTVRHLSGVASIKDSSTLRWVRIDGVVETDMPDSRQGFATLESPIHGQVLFAALDHGTTRVGFSLSQELMDKYGENMTLEQVVEEAKLALKPFTLDFKCVDWYTVYNVRHSLADTFVKDRILLAGDACHSHSSGTAQGMNTGVHDSFNLTWKLAGVLKGWYHASILETYNGERRPIAQQLIDLDKTFSKLISGTVPPELVVARGGLAMDPNVLLAKVLEDNIQFTIGLGIGYGKNALNVTTKSATLPCGRRAPDVAVHAPGASIPTRLQTVMKNVGLFWVVVFAGEPLLTGEKVRDLRGYLDGDDSMTKRHANKMVFLTIIAGNKPQADEALGVSRFGDAYYDHDSSAHDRYGVSVERGAVVVIRPDGIVGFATALESGPDLGEYFARFLL</sequence>
<comment type="similarity">
    <text evidence="1">Belongs to the PheA/TfdB FAD monooxygenase family.</text>
</comment>
<keyword evidence="8" id="KW-1185">Reference proteome</keyword>
<accession>A0A0D2GVU1</accession>
<organism evidence="7 8">
    <name type="scientific">Fonsecaea multimorphosa CBS 102226</name>
    <dbReference type="NCBI Taxonomy" id="1442371"/>
    <lineage>
        <taxon>Eukaryota</taxon>
        <taxon>Fungi</taxon>
        <taxon>Dikarya</taxon>
        <taxon>Ascomycota</taxon>
        <taxon>Pezizomycotina</taxon>
        <taxon>Eurotiomycetes</taxon>
        <taxon>Chaetothyriomycetidae</taxon>
        <taxon>Chaetothyriales</taxon>
        <taxon>Herpotrichiellaceae</taxon>
        <taxon>Fonsecaea</taxon>
    </lineage>
</organism>
<evidence type="ECO:0000256" key="3">
    <source>
        <dbReference type="ARBA" id="ARBA00022827"/>
    </source>
</evidence>
<dbReference type="Gene3D" id="3.50.50.60">
    <property type="entry name" value="FAD/NAD(P)-binding domain"/>
    <property type="match status" value="1"/>
</dbReference>
<dbReference type="SUPFAM" id="SSF54373">
    <property type="entry name" value="FAD-linked reductases, C-terminal domain"/>
    <property type="match status" value="1"/>
</dbReference>
<dbReference type="InterPro" id="IPR050641">
    <property type="entry name" value="RIFMO-like"/>
</dbReference>
<dbReference type="Proteomes" id="UP000053411">
    <property type="component" value="Unassembled WGS sequence"/>
</dbReference>
<dbReference type="GO" id="GO:0071949">
    <property type="term" value="F:FAD binding"/>
    <property type="evidence" value="ECO:0007669"/>
    <property type="project" value="InterPro"/>
</dbReference>
<keyword evidence="3" id="KW-0274">FAD</keyword>